<dbReference type="PANTHER" id="PTHR21143">
    <property type="entry name" value="INVERTEBRATE GUSTATORY RECEPTOR"/>
    <property type="match status" value="1"/>
</dbReference>
<name>E9H9P9_DAPPU</name>
<dbReference type="GO" id="GO:0030425">
    <property type="term" value="C:dendrite"/>
    <property type="evidence" value="ECO:0000318"/>
    <property type="project" value="GO_Central"/>
</dbReference>
<evidence type="ECO:0000256" key="3">
    <source>
        <dbReference type="ARBA" id="ARBA00022692"/>
    </source>
</evidence>
<gene>
    <name evidence="8" type="primary">DpuGr24</name>
    <name evidence="8" type="ORF">DAPPUDRAFT_327060</name>
</gene>
<dbReference type="KEGG" id="dpx:DAPPUDRAFT_327060"/>
<feature type="transmembrane region" description="Helical" evidence="7">
    <location>
        <begin position="349"/>
        <end position="367"/>
    </location>
</feature>
<keyword evidence="6" id="KW-0675">Receptor</keyword>
<feature type="transmembrane region" description="Helical" evidence="7">
    <location>
        <begin position="174"/>
        <end position="198"/>
    </location>
</feature>
<dbReference type="Pfam" id="PF08395">
    <property type="entry name" value="7tm_7"/>
    <property type="match status" value="1"/>
</dbReference>
<proteinExistence type="predicted"/>
<evidence type="ECO:0000256" key="6">
    <source>
        <dbReference type="ARBA" id="ARBA00023170"/>
    </source>
</evidence>
<dbReference type="GO" id="GO:0005886">
    <property type="term" value="C:plasma membrane"/>
    <property type="evidence" value="ECO:0007669"/>
    <property type="project" value="UniProtKB-SubCell"/>
</dbReference>
<dbReference type="PANTHER" id="PTHR21143:SF133">
    <property type="entry name" value="GUSTATORY AND PHEROMONE RECEPTOR 32A-RELATED"/>
    <property type="match status" value="1"/>
</dbReference>
<reference evidence="8 9" key="1">
    <citation type="journal article" date="2011" name="Science">
        <title>The ecoresponsive genome of Daphnia pulex.</title>
        <authorList>
            <person name="Colbourne J.K."/>
            <person name="Pfrender M.E."/>
            <person name="Gilbert D."/>
            <person name="Thomas W.K."/>
            <person name="Tucker A."/>
            <person name="Oakley T.H."/>
            <person name="Tokishita S."/>
            <person name="Aerts A."/>
            <person name="Arnold G.J."/>
            <person name="Basu M.K."/>
            <person name="Bauer D.J."/>
            <person name="Caceres C.E."/>
            <person name="Carmel L."/>
            <person name="Casola C."/>
            <person name="Choi J.H."/>
            <person name="Detter J.C."/>
            <person name="Dong Q."/>
            <person name="Dusheyko S."/>
            <person name="Eads B.D."/>
            <person name="Frohlich T."/>
            <person name="Geiler-Samerotte K.A."/>
            <person name="Gerlach D."/>
            <person name="Hatcher P."/>
            <person name="Jogdeo S."/>
            <person name="Krijgsveld J."/>
            <person name="Kriventseva E.V."/>
            <person name="Kultz D."/>
            <person name="Laforsch C."/>
            <person name="Lindquist E."/>
            <person name="Lopez J."/>
            <person name="Manak J.R."/>
            <person name="Muller J."/>
            <person name="Pangilinan J."/>
            <person name="Patwardhan R.P."/>
            <person name="Pitluck S."/>
            <person name="Pritham E.J."/>
            <person name="Rechtsteiner A."/>
            <person name="Rho M."/>
            <person name="Rogozin I.B."/>
            <person name="Sakarya O."/>
            <person name="Salamov A."/>
            <person name="Schaack S."/>
            <person name="Shapiro H."/>
            <person name="Shiga Y."/>
            <person name="Skalitzky C."/>
            <person name="Smith Z."/>
            <person name="Souvorov A."/>
            <person name="Sung W."/>
            <person name="Tang Z."/>
            <person name="Tsuchiya D."/>
            <person name="Tu H."/>
            <person name="Vos H."/>
            <person name="Wang M."/>
            <person name="Wolf Y.I."/>
            <person name="Yamagata H."/>
            <person name="Yamada T."/>
            <person name="Ye Y."/>
            <person name="Shaw J.R."/>
            <person name="Andrews J."/>
            <person name="Crease T.J."/>
            <person name="Tang H."/>
            <person name="Lucas S.M."/>
            <person name="Robertson H.M."/>
            <person name="Bork P."/>
            <person name="Koonin E.V."/>
            <person name="Zdobnov E.M."/>
            <person name="Grigoriev I.V."/>
            <person name="Lynch M."/>
            <person name="Boore J.L."/>
        </authorList>
    </citation>
    <scope>NUCLEOTIDE SEQUENCE [LARGE SCALE GENOMIC DNA]</scope>
</reference>
<comment type="subcellular location">
    <subcellularLocation>
        <location evidence="1">Cell membrane</location>
        <topology evidence="1">Multi-pass membrane protein</topology>
    </subcellularLocation>
</comment>
<dbReference type="OrthoDB" id="8183114at2759"/>
<dbReference type="GO" id="GO:0008049">
    <property type="term" value="P:male courtship behavior"/>
    <property type="evidence" value="ECO:0000318"/>
    <property type="project" value="GO_Central"/>
</dbReference>
<dbReference type="FunCoup" id="E9H9P9">
    <property type="interactions" value="17"/>
</dbReference>
<feature type="transmembrane region" description="Helical" evidence="7">
    <location>
        <begin position="44"/>
        <end position="63"/>
    </location>
</feature>
<evidence type="ECO:0000313" key="9">
    <source>
        <dbReference type="Proteomes" id="UP000000305"/>
    </source>
</evidence>
<evidence type="ECO:0000256" key="2">
    <source>
        <dbReference type="ARBA" id="ARBA00022475"/>
    </source>
</evidence>
<protein>
    <recommendedName>
        <fullName evidence="10">Gustatory receptor</fullName>
    </recommendedName>
</protein>
<dbReference type="GO" id="GO:0050909">
    <property type="term" value="P:sensory perception of taste"/>
    <property type="evidence" value="ECO:0007669"/>
    <property type="project" value="InterPro"/>
</dbReference>
<organism evidence="8 9">
    <name type="scientific">Daphnia pulex</name>
    <name type="common">Water flea</name>
    <dbReference type="NCBI Taxonomy" id="6669"/>
    <lineage>
        <taxon>Eukaryota</taxon>
        <taxon>Metazoa</taxon>
        <taxon>Ecdysozoa</taxon>
        <taxon>Arthropoda</taxon>
        <taxon>Crustacea</taxon>
        <taxon>Branchiopoda</taxon>
        <taxon>Diplostraca</taxon>
        <taxon>Cladocera</taxon>
        <taxon>Anomopoda</taxon>
        <taxon>Daphniidae</taxon>
        <taxon>Daphnia</taxon>
    </lineage>
</organism>
<dbReference type="EMBL" id="GL732609">
    <property type="protein sequence ID" value="EFX71436.1"/>
    <property type="molecule type" value="Genomic_DNA"/>
</dbReference>
<keyword evidence="4 7" id="KW-1133">Transmembrane helix</keyword>
<dbReference type="GO" id="GO:0007635">
    <property type="term" value="P:chemosensory behavior"/>
    <property type="evidence" value="ECO:0000318"/>
    <property type="project" value="GO_Central"/>
</dbReference>
<evidence type="ECO:0000256" key="1">
    <source>
        <dbReference type="ARBA" id="ARBA00004651"/>
    </source>
</evidence>
<dbReference type="InterPro" id="IPR013604">
    <property type="entry name" value="7TM_chemorcpt"/>
</dbReference>
<evidence type="ECO:0008006" key="10">
    <source>
        <dbReference type="Google" id="ProtNLM"/>
    </source>
</evidence>
<keyword evidence="2" id="KW-1003">Cell membrane</keyword>
<dbReference type="AlphaFoldDB" id="E9H9P9"/>
<sequence length="374" mass="42879">MRSSDLPNEGGQLDHRFQPIFIWMKILGISLTGERRFMGNVYDLLMLAITLASNIASITLMLVEPERPKQEDLSIITSYTFTQILYVDNLNFILLVVGAHLMLLCQTRRHWKKLWATLLEVQVYLNRKILNRSYVIALLLIPEAIMIVLVVPLDVIGLPLYQQLVEVVSCATKIYAVSGMILFCMCGWIASDLFQVLLKQLNDNPSNSSMCLKTVKKRYHQVCQLIDDINQCFGFIVLVLITYMMASVVMVCFVAVVEFQHYDSTAVPWLYVRDWILLIQHVVNLMAITYIPHTINVQNQQIHLALGRIEIDSRVDSSRHEQLEFLKWDVSQSSVKLTAAGLFDITPRLFPKLIGITMTYVIILFQFQSSEKTT</sequence>
<dbReference type="InParanoid" id="E9H9P9"/>
<feature type="transmembrane region" description="Helical" evidence="7">
    <location>
        <begin position="233"/>
        <end position="257"/>
    </location>
</feature>
<evidence type="ECO:0000256" key="4">
    <source>
        <dbReference type="ARBA" id="ARBA00022989"/>
    </source>
</evidence>
<evidence type="ECO:0000256" key="5">
    <source>
        <dbReference type="ARBA" id="ARBA00023136"/>
    </source>
</evidence>
<evidence type="ECO:0000256" key="7">
    <source>
        <dbReference type="SAM" id="Phobius"/>
    </source>
</evidence>
<keyword evidence="9" id="KW-1185">Reference proteome</keyword>
<evidence type="ECO:0000313" key="8">
    <source>
        <dbReference type="EMBL" id="EFX71436.1"/>
    </source>
</evidence>
<feature type="transmembrane region" description="Helical" evidence="7">
    <location>
        <begin position="134"/>
        <end position="162"/>
    </location>
</feature>
<keyword evidence="5 7" id="KW-0472">Membrane</keyword>
<dbReference type="GO" id="GO:0043025">
    <property type="term" value="C:neuronal cell body"/>
    <property type="evidence" value="ECO:0000318"/>
    <property type="project" value="GO_Central"/>
</dbReference>
<accession>E9H9P9</accession>
<dbReference type="Proteomes" id="UP000000305">
    <property type="component" value="Unassembled WGS sequence"/>
</dbReference>
<dbReference type="GO" id="GO:0030424">
    <property type="term" value="C:axon"/>
    <property type="evidence" value="ECO:0000318"/>
    <property type="project" value="GO_Central"/>
</dbReference>
<feature type="transmembrane region" description="Helical" evidence="7">
    <location>
        <begin position="83"/>
        <end position="105"/>
    </location>
</feature>
<dbReference type="HOGENOM" id="CLU_058520_0_0_1"/>
<keyword evidence="3 7" id="KW-0812">Transmembrane</keyword>